<dbReference type="EMBL" id="JBEPMY010000053">
    <property type="protein sequence ID" value="MET3759320.1"/>
    <property type="molecule type" value="Genomic_DNA"/>
</dbReference>
<sequence>MTDLDSLIDRAAAMGWNRREVIAALADLLDAEPEDADGLLRTMADYVSQPARHVA</sequence>
<reference evidence="1 2" key="1">
    <citation type="submission" date="2024-06" db="EMBL/GenBank/DDBJ databases">
        <title>Genomic Encyclopedia of Type Strains, Phase IV (KMG-IV): sequencing the most valuable type-strain genomes for metagenomic binning, comparative biology and taxonomic classification.</title>
        <authorList>
            <person name="Goeker M."/>
        </authorList>
    </citation>
    <scope>NUCLEOTIDE SEQUENCE [LARGE SCALE GENOMIC DNA]</scope>
    <source>
        <strain evidence="1 2">DSM 29288</strain>
    </source>
</reference>
<dbReference type="RefSeq" id="WP_168302229.1">
    <property type="nucleotide sequence ID" value="NZ_CP071606.1"/>
</dbReference>
<evidence type="ECO:0000313" key="1">
    <source>
        <dbReference type="EMBL" id="MET3759320.1"/>
    </source>
</evidence>
<comment type="caution">
    <text evidence="1">The sequence shown here is derived from an EMBL/GenBank/DDBJ whole genome shotgun (WGS) entry which is preliminary data.</text>
</comment>
<proteinExistence type="predicted"/>
<protein>
    <submittedName>
        <fullName evidence="1">Uncharacterized protein</fullName>
    </submittedName>
</protein>
<dbReference type="Proteomes" id="UP001549077">
    <property type="component" value="Unassembled WGS sequence"/>
</dbReference>
<dbReference type="GeneID" id="91151408"/>
<accession>A0ABV2MS78</accession>
<name>A0ABV2MS78_9HYPH</name>
<keyword evidence="2" id="KW-1185">Reference proteome</keyword>
<gene>
    <name evidence="1" type="ORF">ABID08_006706</name>
</gene>
<organism evidence="1 2">
    <name type="scientific">Rhizobium binae</name>
    <dbReference type="NCBI Taxonomy" id="1138190"/>
    <lineage>
        <taxon>Bacteria</taxon>
        <taxon>Pseudomonadati</taxon>
        <taxon>Pseudomonadota</taxon>
        <taxon>Alphaproteobacteria</taxon>
        <taxon>Hyphomicrobiales</taxon>
        <taxon>Rhizobiaceae</taxon>
        <taxon>Rhizobium/Agrobacterium group</taxon>
        <taxon>Rhizobium</taxon>
    </lineage>
</organism>
<evidence type="ECO:0000313" key="2">
    <source>
        <dbReference type="Proteomes" id="UP001549077"/>
    </source>
</evidence>